<proteinExistence type="predicted"/>
<dbReference type="InterPro" id="IPR045758">
    <property type="entry name" value="AdeT1/2"/>
</dbReference>
<protein>
    <submittedName>
        <fullName evidence="2">RND transporter</fullName>
    </submittedName>
</protein>
<evidence type="ECO:0000256" key="1">
    <source>
        <dbReference type="SAM" id="SignalP"/>
    </source>
</evidence>
<dbReference type="EMBL" id="CP029397">
    <property type="protein sequence ID" value="AWL27564.1"/>
    <property type="molecule type" value="Genomic_DNA"/>
</dbReference>
<gene>
    <name evidence="2" type="ORF">DJ533_02575</name>
</gene>
<organism evidence="2 3">
    <name type="scientific">Acinetobacter defluvii</name>
    <dbReference type="NCBI Taxonomy" id="1871111"/>
    <lineage>
        <taxon>Bacteria</taxon>
        <taxon>Pseudomonadati</taxon>
        <taxon>Pseudomonadota</taxon>
        <taxon>Gammaproteobacteria</taxon>
        <taxon>Moraxellales</taxon>
        <taxon>Moraxellaceae</taxon>
        <taxon>Acinetobacter</taxon>
    </lineage>
</organism>
<dbReference type="OrthoDB" id="9771186at2"/>
<evidence type="ECO:0000313" key="2">
    <source>
        <dbReference type="EMBL" id="AWL27564.1"/>
    </source>
</evidence>
<dbReference type="InterPro" id="IPR038404">
    <property type="entry name" value="TRAP_DctP_sf"/>
</dbReference>
<dbReference type="STRING" id="1871111.GCA_001704615_01759"/>
<dbReference type="Gene3D" id="3.40.190.170">
    <property type="entry name" value="Bacterial extracellular solute-binding protein, family 7"/>
    <property type="match status" value="1"/>
</dbReference>
<keyword evidence="3" id="KW-1185">Reference proteome</keyword>
<dbReference type="KEGG" id="adv:DJ533_02575"/>
<dbReference type="Proteomes" id="UP000245977">
    <property type="component" value="Chromosome"/>
</dbReference>
<name>A0A2S2F9C9_9GAMM</name>
<evidence type="ECO:0000313" key="3">
    <source>
        <dbReference type="Proteomes" id="UP000245977"/>
    </source>
</evidence>
<feature type="signal peptide" evidence="1">
    <location>
        <begin position="1"/>
        <end position="21"/>
    </location>
</feature>
<dbReference type="SUPFAM" id="SSF53850">
    <property type="entry name" value="Periplasmic binding protein-like II"/>
    <property type="match status" value="1"/>
</dbReference>
<feature type="chain" id="PRO_5015529540" evidence="1">
    <location>
        <begin position="22"/>
        <end position="334"/>
    </location>
</feature>
<sequence length="334" mass="37417">MKNKLFLICSLGLFISPLAQAKQNVCVFDLLGKAGESYKIMEEWALAAKNWGADINLIAYKSEEQADNDFKTDKCDAVAMTTMRSREYNKFGGSLDALGSVPSYSIAEKAIVYALDRRNAQRLTSVKNGVKYELVAISPIGLAYIFVRDRAMNNIDKAKGKKVAYLSYDIAQKTAIERINAVGVPSNISNFVNRFNNGEVDAVPSPAYAFKPLEIHKGLGTKGAMFTYPVLHVTANVIIKADKFPLGFGNKSRTWSTKRLPQSFKMIQRLEAEIPAKYKLTISKEDQIRYQKLLRDGRIELTQRGVYDATMMSVLKRARCTVDRTNFECSLTDE</sequence>
<reference evidence="2" key="1">
    <citation type="submission" date="2019-08" db="EMBL/GenBank/DDBJ databases">
        <title>The complete genome of Acinetobacter defluvii strain WCHAD010030.</title>
        <authorList>
            <person name="Hu Y."/>
            <person name="Qin J."/>
            <person name="Feng Y."/>
            <person name="Zong Z."/>
        </authorList>
    </citation>
    <scope>NUCLEOTIDE SEQUENCE</scope>
    <source>
        <strain evidence="2">WCHA30</strain>
    </source>
</reference>
<dbReference type="AlphaFoldDB" id="A0A2S2F9C9"/>
<accession>A0A2S2F9C9</accession>
<dbReference type="RefSeq" id="WP_065995221.1">
    <property type="nucleotide sequence ID" value="NZ_CP029397.2"/>
</dbReference>
<dbReference type="Pfam" id="PF19582">
    <property type="entry name" value="AdeT1_2"/>
    <property type="match status" value="1"/>
</dbReference>
<keyword evidence="1" id="KW-0732">Signal</keyword>